<evidence type="ECO:0000256" key="1">
    <source>
        <dbReference type="SAM" id="MobiDB-lite"/>
    </source>
</evidence>
<accession>A0A1J5U7S5</accession>
<sequence>MEPIAIVLMVYLTKKTTRGQNYYYLVKSFKYDGRVEKVQQYLGSDEPNESELEHLKQKHTIDLELAAIERMAIMSSETYRTPYLDKDALLGLERMKFLNRALNRIETIEQRTSENMRNLISTINGNMSLSSAPLSIDNIEAIFEHDRAPTGVPLSKVLEVLALRRLSDEVPERVARIDKRNILKLHQDLLEGTGRGGVLRESSASLPGSAFMPPPAVLIEDELEGLLQWWHDPSPLHPFERAVLFHHRFQQVRPFESGNGMVGRLILDGMLVRSGLSTTRWQKEDRSIYLSGLVAGDRGDRTKLIKIFWDAYRNQHRPSVEGGRDSMRLSPRQAQLEAF</sequence>
<evidence type="ECO:0000259" key="2">
    <source>
        <dbReference type="PROSITE" id="PS51459"/>
    </source>
</evidence>
<feature type="domain" description="Fido" evidence="2">
    <location>
        <begin position="177"/>
        <end position="310"/>
    </location>
</feature>
<dbReference type="PANTHER" id="PTHR13504">
    <property type="entry name" value="FIDO DOMAIN-CONTAINING PROTEIN DDB_G0283145"/>
    <property type="match status" value="1"/>
</dbReference>
<dbReference type="Gene3D" id="1.10.3290.10">
    <property type="entry name" value="Fido-like domain"/>
    <property type="match status" value="1"/>
</dbReference>
<dbReference type="InterPro" id="IPR040198">
    <property type="entry name" value="Fido_containing"/>
</dbReference>
<name>A0A1J5U7S5_9ARCH</name>
<dbReference type="Pfam" id="PF02661">
    <property type="entry name" value="Fic"/>
    <property type="match status" value="1"/>
</dbReference>
<dbReference type="Proteomes" id="UP000183615">
    <property type="component" value="Unassembled WGS sequence"/>
</dbReference>
<dbReference type="EMBL" id="MIYZ01000026">
    <property type="protein sequence ID" value="OIR22012.1"/>
    <property type="molecule type" value="Genomic_DNA"/>
</dbReference>
<evidence type="ECO:0000313" key="3">
    <source>
        <dbReference type="EMBL" id="OIR22012.1"/>
    </source>
</evidence>
<dbReference type="InterPro" id="IPR036597">
    <property type="entry name" value="Fido-like_dom_sf"/>
</dbReference>
<protein>
    <recommendedName>
        <fullName evidence="2">Fido domain-containing protein</fullName>
    </recommendedName>
</protein>
<dbReference type="SUPFAM" id="SSF140931">
    <property type="entry name" value="Fic-like"/>
    <property type="match status" value="1"/>
</dbReference>
<reference evidence="3 4" key="1">
    <citation type="submission" date="2016-08" db="EMBL/GenBank/DDBJ databases">
        <title>New Insights into Marine Group III Euryarchaeota, from dark to light.</title>
        <authorList>
            <person name="Haro-Moreno J.M."/>
            <person name="Rodriguez-Valera F."/>
            <person name="Lopez-Garcia P."/>
            <person name="Moreira D."/>
            <person name="Martin-Cuadrado A.B."/>
        </authorList>
    </citation>
    <scope>NUCLEOTIDE SEQUENCE [LARGE SCALE GENOMIC DNA]</scope>
    <source>
        <strain evidence="3">CG-Epi2</strain>
    </source>
</reference>
<proteinExistence type="predicted"/>
<dbReference type="PROSITE" id="PS51459">
    <property type="entry name" value="FIDO"/>
    <property type="match status" value="1"/>
</dbReference>
<dbReference type="AlphaFoldDB" id="A0A1J5U7S5"/>
<organism evidence="3 4">
    <name type="scientific">Marine Group III euryarchaeote CG-Epi2</name>
    <dbReference type="NCBI Taxonomy" id="1888996"/>
    <lineage>
        <taxon>Archaea</taxon>
        <taxon>Methanobacteriati</taxon>
        <taxon>Thermoplasmatota</taxon>
        <taxon>Thermoplasmata</taxon>
        <taxon>Candidatus Thermoprofundales</taxon>
    </lineage>
</organism>
<gene>
    <name evidence="3" type="ORF">BET99_05290</name>
</gene>
<dbReference type="PANTHER" id="PTHR13504:SF38">
    <property type="entry name" value="FIDO DOMAIN-CONTAINING PROTEIN"/>
    <property type="match status" value="1"/>
</dbReference>
<comment type="caution">
    <text evidence="3">The sequence shown here is derived from an EMBL/GenBank/DDBJ whole genome shotgun (WGS) entry which is preliminary data.</text>
</comment>
<dbReference type="InterPro" id="IPR003812">
    <property type="entry name" value="Fido"/>
</dbReference>
<feature type="region of interest" description="Disordered" evidence="1">
    <location>
        <begin position="319"/>
        <end position="339"/>
    </location>
</feature>
<evidence type="ECO:0000313" key="4">
    <source>
        <dbReference type="Proteomes" id="UP000183615"/>
    </source>
</evidence>